<gene>
    <name evidence="3" type="ORF">EPD60_13610</name>
</gene>
<keyword evidence="1" id="KW-0812">Transmembrane</keyword>
<evidence type="ECO:0000256" key="1">
    <source>
        <dbReference type="SAM" id="Phobius"/>
    </source>
</evidence>
<keyword evidence="2" id="KW-0732">Signal</keyword>
<keyword evidence="1" id="KW-0472">Membrane</keyword>
<organism evidence="3 4">
    <name type="scientific">Flaviaesturariibacter flavus</name>
    <dbReference type="NCBI Taxonomy" id="2502780"/>
    <lineage>
        <taxon>Bacteria</taxon>
        <taxon>Pseudomonadati</taxon>
        <taxon>Bacteroidota</taxon>
        <taxon>Chitinophagia</taxon>
        <taxon>Chitinophagales</taxon>
        <taxon>Chitinophagaceae</taxon>
        <taxon>Flaviaestuariibacter</taxon>
    </lineage>
</organism>
<protein>
    <submittedName>
        <fullName evidence="3">Uncharacterized protein</fullName>
    </submittedName>
</protein>
<evidence type="ECO:0000313" key="4">
    <source>
        <dbReference type="Proteomes" id="UP000295334"/>
    </source>
</evidence>
<dbReference type="Proteomes" id="UP000295334">
    <property type="component" value="Unassembled WGS sequence"/>
</dbReference>
<sequence>MKKAILRISLFGFLLAAAPAAQAQCSVCSRTTEQMGEKPAKGINNGVIYLMAMPLTIIGIIGYRWWQRNREDIAGGGGGYQS</sequence>
<evidence type="ECO:0000256" key="2">
    <source>
        <dbReference type="SAM" id="SignalP"/>
    </source>
</evidence>
<reference evidence="3 4" key="1">
    <citation type="submission" date="2019-03" db="EMBL/GenBank/DDBJ databases">
        <authorList>
            <person name="Kim M.K.M."/>
        </authorList>
    </citation>
    <scope>NUCLEOTIDE SEQUENCE [LARGE SCALE GENOMIC DNA]</scope>
    <source>
        <strain evidence="3 4">17J68-12</strain>
    </source>
</reference>
<feature type="chain" id="PRO_5020710348" evidence="2">
    <location>
        <begin position="24"/>
        <end position="82"/>
    </location>
</feature>
<comment type="caution">
    <text evidence="3">The sequence shown here is derived from an EMBL/GenBank/DDBJ whole genome shotgun (WGS) entry which is preliminary data.</text>
</comment>
<keyword evidence="4" id="KW-1185">Reference proteome</keyword>
<name>A0A4R1B557_9BACT</name>
<dbReference type="EMBL" id="SJZI01000047">
    <property type="protein sequence ID" value="TCJ13101.1"/>
    <property type="molecule type" value="Genomic_DNA"/>
</dbReference>
<dbReference type="RefSeq" id="WP_131450074.1">
    <property type="nucleotide sequence ID" value="NZ_SJZI01000047.1"/>
</dbReference>
<proteinExistence type="predicted"/>
<accession>A0A4R1B557</accession>
<feature type="transmembrane region" description="Helical" evidence="1">
    <location>
        <begin position="47"/>
        <end position="66"/>
    </location>
</feature>
<feature type="signal peptide" evidence="2">
    <location>
        <begin position="1"/>
        <end position="23"/>
    </location>
</feature>
<keyword evidence="1" id="KW-1133">Transmembrane helix</keyword>
<dbReference type="OrthoDB" id="678747at2"/>
<evidence type="ECO:0000313" key="3">
    <source>
        <dbReference type="EMBL" id="TCJ13101.1"/>
    </source>
</evidence>
<dbReference type="AlphaFoldDB" id="A0A4R1B557"/>